<evidence type="ECO:0000259" key="1">
    <source>
        <dbReference type="Pfam" id="PF01548"/>
    </source>
</evidence>
<dbReference type="Pfam" id="PF01548">
    <property type="entry name" value="DEDD_Tnp_IS110"/>
    <property type="match status" value="1"/>
</dbReference>
<feature type="domain" description="Transposase IS116/IS110/IS902 C-terminal" evidence="2">
    <location>
        <begin position="212"/>
        <end position="289"/>
    </location>
</feature>
<dbReference type="GO" id="GO:0004803">
    <property type="term" value="F:transposase activity"/>
    <property type="evidence" value="ECO:0007669"/>
    <property type="project" value="InterPro"/>
</dbReference>
<feature type="domain" description="Transposase IS110-like N-terminal" evidence="1">
    <location>
        <begin position="6"/>
        <end position="146"/>
    </location>
</feature>
<dbReference type="InterPro" id="IPR002525">
    <property type="entry name" value="Transp_IS110-like_N"/>
</dbReference>
<reference evidence="4" key="1">
    <citation type="submission" date="2016-02" db="EMBL/GenBank/DDBJ databases">
        <authorList>
            <person name="Schultz-Johansen M."/>
            <person name="Glaring M.A."/>
            <person name="Bech P.K."/>
            <person name="Stougaard P."/>
        </authorList>
    </citation>
    <scope>NUCLEOTIDE SEQUENCE [LARGE SCALE GENOMIC DNA]</scope>
    <source>
        <strain evidence="4">S66</strain>
    </source>
</reference>
<gene>
    <name evidence="3" type="ORF">AX660_00390</name>
</gene>
<dbReference type="GO" id="GO:0003677">
    <property type="term" value="F:DNA binding"/>
    <property type="evidence" value="ECO:0007669"/>
    <property type="project" value="InterPro"/>
</dbReference>
<proteinExistence type="predicted"/>
<dbReference type="AlphaFoldDB" id="A0A136A6U3"/>
<dbReference type="InterPro" id="IPR003346">
    <property type="entry name" value="Transposase_20"/>
</dbReference>
<evidence type="ECO:0000313" key="4">
    <source>
        <dbReference type="Proteomes" id="UP000070299"/>
    </source>
</evidence>
<dbReference type="EMBL" id="LSNE01000001">
    <property type="protein sequence ID" value="KXI30958.1"/>
    <property type="molecule type" value="Genomic_DNA"/>
</dbReference>
<dbReference type="Pfam" id="PF02371">
    <property type="entry name" value="Transposase_20"/>
    <property type="match status" value="1"/>
</dbReference>
<dbReference type="OrthoDB" id="5289737at2"/>
<evidence type="ECO:0000259" key="2">
    <source>
        <dbReference type="Pfam" id="PF02371"/>
    </source>
</evidence>
<dbReference type="InterPro" id="IPR047650">
    <property type="entry name" value="Transpos_IS110"/>
</dbReference>
<dbReference type="NCBIfam" id="NF033542">
    <property type="entry name" value="transpos_IS110"/>
    <property type="match status" value="1"/>
</dbReference>
<protein>
    <submittedName>
        <fullName evidence="3">Transposase</fullName>
    </submittedName>
</protein>
<accession>A0A136A6U3</accession>
<dbReference type="Proteomes" id="UP000070299">
    <property type="component" value="Unassembled WGS sequence"/>
</dbReference>
<dbReference type="GO" id="GO:0006313">
    <property type="term" value="P:DNA transposition"/>
    <property type="evidence" value="ECO:0007669"/>
    <property type="project" value="InterPro"/>
</dbReference>
<sequence length="337" mass="38104">MNVTLIGIDLAKSIFQVCGVNQAGKSVFNRTVKRKDLLAFLMNYPDATIAMEACSGSNYWGRALEHRGFKVLLIPPIHVKPFVKGNKNDRNDAFAITEAARRPNMHFVRPRTVEQTDMMMVHKLRKRRVDARTALMNQLRGLLNEYGIVLRAGKSPLKNALDDLQEDAENGLTWSARELIRDIQQEWKLLDDVIDSLDKQIKTQAQANPNAKRLMTIRGVAEKTATTVIAFAGDGKAYKNGRHFSANLRLVPKEHSSGGKQQLGGITKRGNPYLRNMLIQGAWSVLRNADKNNDRLSCWARKIVERRGKHKAVVAIANKLARIIWSVLYHQRDYQAV</sequence>
<dbReference type="RefSeq" id="WP_068370841.1">
    <property type="nucleotide sequence ID" value="NZ_LSNE01000001.1"/>
</dbReference>
<name>A0A136A6U3_9ALTE</name>
<organism evidence="3 4">
    <name type="scientific">Paraglaciecola hydrolytica</name>
    <dbReference type="NCBI Taxonomy" id="1799789"/>
    <lineage>
        <taxon>Bacteria</taxon>
        <taxon>Pseudomonadati</taxon>
        <taxon>Pseudomonadota</taxon>
        <taxon>Gammaproteobacteria</taxon>
        <taxon>Alteromonadales</taxon>
        <taxon>Alteromonadaceae</taxon>
        <taxon>Paraglaciecola</taxon>
    </lineage>
</organism>
<comment type="caution">
    <text evidence="3">The sequence shown here is derived from an EMBL/GenBank/DDBJ whole genome shotgun (WGS) entry which is preliminary data.</text>
</comment>
<dbReference type="PANTHER" id="PTHR33055">
    <property type="entry name" value="TRANSPOSASE FOR INSERTION SEQUENCE ELEMENT IS1111A"/>
    <property type="match status" value="1"/>
</dbReference>
<evidence type="ECO:0000313" key="3">
    <source>
        <dbReference type="EMBL" id="KXI30958.1"/>
    </source>
</evidence>
<keyword evidence="4" id="KW-1185">Reference proteome</keyword>
<dbReference type="PANTHER" id="PTHR33055:SF3">
    <property type="entry name" value="PUTATIVE TRANSPOSASE FOR IS117-RELATED"/>
    <property type="match status" value="1"/>
</dbReference>
<dbReference type="STRING" id="1799789.AX660_00390"/>